<keyword evidence="5" id="KW-0560">Oxidoreductase</keyword>
<keyword evidence="6" id="KW-1185">Reference proteome</keyword>
<accession>A0A031MH70</accession>
<dbReference type="Pfam" id="PF01118">
    <property type="entry name" value="Semialdhyde_dh"/>
    <property type="match status" value="1"/>
</dbReference>
<dbReference type="CDD" id="cd17894">
    <property type="entry name" value="ASADH_USG1_N"/>
    <property type="match status" value="1"/>
</dbReference>
<evidence type="ECO:0000313" key="3">
    <source>
        <dbReference type="EMBL" id="SER68449.1"/>
    </source>
</evidence>
<organism evidence="5 8">
    <name type="scientific">Halopseudomonas bauzanensis</name>
    <dbReference type="NCBI Taxonomy" id="653930"/>
    <lineage>
        <taxon>Bacteria</taxon>
        <taxon>Pseudomonadati</taxon>
        <taxon>Pseudomonadota</taxon>
        <taxon>Gammaproteobacteria</taxon>
        <taxon>Pseudomonadales</taxon>
        <taxon>Pseudomonadaceae</taxon>
        <taxon>Halopseudomonas</taxon>
    </lineage>
</organism>
<dbReference type="OrthoDB" id="9805684at2"/>
<dbReference type="EMBL" id="FOUA01000001">
    <property type="protein sequence ID" value="SFL60470.1"/>
    <property type="molecule type" value="Genomic_DNA"/>
</dbReference>
<dbReference type="Pfam" id="PF02774">
    <property type="entry name" value="Semialdhyde_dhC"/>
    <property type="match status" value="1"/>
</dbReference>
<evidence type="ECO:0000256" key="1">
    <source>
        <dbReference type="ARBA" id="ARBA00010584"/>
    </source>
</evidence>
<dbReference type="RefSeq" id="WP_036989590.1">
    <property type="nucleotide sequence ID" value="NZ_FOGN01000001.1"/>
</dbReference>
<evidence type="ECO:0000313" key="5">
    <source>
        <dbReference type="EMBL" id="TKA91584.1"/>
    </source>
</evidence>
<dbReference type="EMBL" id="SWAV01000003">
    <property type="protein sequence ID" value="TKA91584.1"/>
    <property type="molecule type" value="Genomic_DNA"/>
</dbReference>
<name>A0A031MH70_9GAMM</name>
<reference evidence="6 7" key="1">
    <citation type="submission" date="2016-10" db="EMBL/GenBank/DDBJ databases">
        <authorList>
            <person name="de Groot N.N."/>
        </authorList>
    </citation>
    <scope>NUCLEOTIDE SEQUENCE [LARGE SCALE GENOMIC DNA]</scope>
    <source>
        <strain evidence="4 6">CGMCC 1.9095</strain>
        <strain evidence="3 7">DSM 22558</strain>
    </source>
</reference>
<dbReference type="NCBIfam" id="NF004224">
    <property type="entry name" value="PRK05671.1"/>
    <property type="match status" value="1"/>
</dbReference>
<dbReference type="Gene3D" id="3.30.360.10">
    <property type="entry name" value="Dihydrodipicolinate Reductase, domain 2"/>
    <property type="match status" value="1"/>
</dbReference>
<dbReference type="GO" id="GO:0051287">
    <property type="term" value="F:NAD binding"/>
    <property type="evidence" value="ECO:0007669"/>
    <property type="project" value="InterPro"/>
</dbReference>
<dbReference type="SMART" id="SM00859">
    <property type="entry name" value="Semialdhyde_dh"/>
    <property type="match status" value="1"/>
</dbReference>
<dbReference type="PANTHER" id="PTHR46278">
    <property type="entry name" value="DEHYDROGENASE, PUTATIVE-RELATED"/>
    <property type="match status" value="1"/>
</dbReference>
<dbReference type="PIRSF" id="PIRSF000148">
    <property type="entry name" value="ASA_dh"/>
    <property type="match status" value="1"/>
</dbReference>
<dbReference type="AlphaFoldDB" id="A0A031MH70"/>
<dbReference type="InterPro" id="IPR000534">
    <property type="entry name" value="Semialdehyde_DH_NAD-bd"/>
</dbReference>
<dbReference type="STRING" id="653930.SAMN05216589_1298"/>
<evidence type="ECO:0000313" key="8">
    <source>
        <dbReference type="Proteomes" id="UP000305198"/>
    </source>
</evidence>
<dbReference type="InterPro" id="IPR036291">
    <property type="entry name" value="NAD(P)-bd_dom_sf"/>
</dbReference>
<dbReference type="Proteomes" id="UP000186599">
    <property type="component" value="Unassembled WGS sequence"/>
</dbReference>
<dbReference type="GO" id="GO:0008652">
    <property type="term" value="P:amino acid biosynthetic process"/>
    <property type="evidence" value="ECO:0007669"/>
    <property type="project" value="InterPro"/>
</dbReference>
<feature type="domain" description="Semialdehyde dehydrogenase NAD-binding" evidence="2">
    <location>
        <begin position="6"/>
        <end position="120"/>
    </location>
</feature>
<dbReference type="EMBL" id="FOGN01000001">
    <property type="protein sequence ID" value="SER68449.1"/>
    <property type="molecule type" value="Genomic_DNA"/>
</dbReference>
<dbReference type="GO" id="GO:0046983">
    <property type="term" value="F:protein dimerization activity"/>
    <property type="evidence" value="ECO:0007669"/>
    <property type="project" value="InterPro"/>
</dbReference>
<dbReference type="GO" id="GO:0004073">
    <property type="term" value="F:aspartate-semialdehyde dehydrogenase activity"/>
    <property type="evidence" value="ECO:0007669"/>
    <property type="project" value="UniProtKB-EC"/>
</dbReference>
<evidence type="ECO:0000259" key="2">
    <source>
        <dbReference type="SMART" id="SM00859"/>
    </source>
</evidence>
<comment type="similarity">
    <text evidence="1">Belongs to the aspartate-semialdehyde dehydrogenase family.</text>
</comment>
<protein>
    <submittedName>
        <fullName evidence="5">Aspartate-semialdehyde dehydrogenase</fullName>
        <ecNumber evidence="5">1.2.1.11</ecNumber>
    </submittedName>
</protein>
<dbReference type="EC" id="1.2.1.11" evidence="5"/>
<dbReference type="PANTHER" id="PTHR46278:SF2">
    <property type="entry name" value="ASPARTATE-SEMIALDEHYDE DEHYDROGENASE"/>
    <property type="match status" value="1"/>
</dbReference>
<dbReference type="NCBIfam" id="NF011456">
    <property type="entry name" value="PRK14874.1"/>
    <property type="match status" value="1"/>
</dbReference>
<reference evidence="5 8" key="2">
    <citation type="submission" date="2019-04" db="EMBL/GenBank/DDBJ databases">
        <title>Crypto-aerobic microbial life in anoxic (sulfidic) marine sediments.</title>
        <authorList>
            <person name="Bhattacharya S."/>
            <person name="Roy C."/>
            <person name="Mondal N."/>
            <person name="Sarkar J."/>
            <person name="Mandal S."/>
            <person name="Rameez M.J."/>
            <person name="Ghosh W."/>
        </authorList>
    </citation>
    <scope>NUCLEOTIDE SEQUENCE [LARGE SCALE GENOMIC DNA]</scope>
    <source>
        <strain evidence="5 8">SBBB</strain>
    </source>
</reference>
<evidence type="ECO:0000313" key="4">
    <source>
        <dbReference type="EMBL" id="SFL60470.1"/>
    </source>
</evidence>
<dbReference type="InterPro" id="IPR012280">
    <property type="entry name" value="Semialdhyde_DH_dimer_dom"/>
</dbReference>
<proteinExistence type="inferred from homology"/>
<dbReference type="SUPFAM" id="SSF51735">
    <property type="entry name" value="NAD(P)-binding Rossmann-fold domains"/>
    <property type="match status" value="1"/>
</dbReference>
<evidence type="ECO:0000313" key="7">
    <source>
        <dbReference type="Proteomes" id="UP000186904"/>
    </source>
</evidence>
<evidence type="ECO:0000313" key="6">
    <source>
        <dbReference type="Proteomes" id="UP000186599"/>
    </source>
</evidence>
<sequence>MSKTGDVAIVGMSGLAGETLLNVLDEHEFAFGRIHLLDTEDRAGGRPMLKGQSQRVEVLERFDFTQVAVVLFADAELATGWAERAVKAGCLVVDGCGAFRGEADVPLVVAEVNPQALEGVRARGVVSCPDAQVVQTLIALQPLVAEAGLQSVTVATYQSMSTVGGEEVEALALQTGRLLNGQPPEKGAFDKQAAFNLIPRIGELDESGSSTAEVRLAEDIRRILQLPQLPVSATCVLVPTFFGSAQVMQVRTRDALPAKRAATLLRKAPGVKLLDRPSAGGYPTPVADATGTDQVWVGRLRQDSLDPVSVSMWLVSDNLRKGVALNALAVADLLIKGHL</sequence>
<gene>
    <name evidence="5" type="ORF">FA869_10835</name>
    <name evidence="4" type="ORF">SAMN04487855_0329</name>
    <name evidence="3" type="ORF">SAMN05216589_1298</name>
</gene>
<dbReference type="Proteomes" id="UP000186904">
    <property type="component" value="Unassembled WGS sequence"/>
</dbReference>
<dbReference type="Gene3D" id="3.40.50.720">
    <property type="entry name" value="NAD(P)-binding Rossmann-like Domain"/>
    <property type="match status" value="1"/>
</dbReference>
<dbReference type="SUPFAM" id="SSF55347">
    <property type="entry name" value="Glyceraldehyde-3-phosphate dehydrogenase-like, C-terminal domain"/>
    <property type="match status" value="1"/>
</dbReference>
<dbReference type="Proteomes" id="UP000305198">
    <property type="component" value="Unassembled WGS sequence"/>
</dbReference>